<feature type="compositionally biased region" description="Pro residues" evidence="11">
    <location>
        <begin position="44"/>
        <end position="53"/>
    </location>
</feature>
<evidence type="ECO:0000256" key="2">
    <source>
        <dbReference type="ARBA" id="ARBA00011480"/>
    </source>
</evidence>
<dbReference type="Gene3D" id="1.10.8.60">
    <property type="match status" value="1"/>
</dbReference>
<evidence type="ECO:0000313" key="14">
    <source>
        <dbReference type="RefSeq" id="XP_018816328.1"/>
    </source>
</evidence>
<dbReference type="InterPro" id="IPR053016">
    <property type="entry name" value="CTF18-RFC_complex"/>
</dbReference>
<name>A0A2I4EAA4_JUGRE</name>
<dbReference type="FunFam" id="1.10.8.60:FF:000074">
    <property type="entry name" value="Chromosome transmission fidelity protein 18"/>
    <property type="match status" value="1"/>
</dbReference>
<evidence type="ECO:0000256" key="6">
    <source>
        <dbReference type="ARBA" id="ARBA00023125"/>
    </source>
</evidence>
<dbReference type="FunCoup" id="A0A2I4EAA4">
    <property type="interactions" value="3162"/>
</dbReference>
<feature type="compositionally biased region" description="Basic and acidic residues" evidence="11">
    <location>
        <begin position="86"/>
        <end position="95"/>
    </location>
</feature>
<keyword evidence="3" id="KW-0235">DNA replication</keyword>
<dbReference type="Gene3D" id="3.40.50.300">
    <property type="entry name" value="P-loop containing nucleotide triphosphate hydrolases"/>
    <property type="match status" value="1"/>
</dbReference>
<keyword evidence="7" id="KW-0539">Nucleus</keyword>
<dbReference type="InterPro" id="IPR027417">
    <property type="entry name" value="P-loop_NTPase"/>
</dbReference>
<feature type="compositionally biased region" description="Basic and acidic residues" evidence="11">
    <location>
        <begin position="110"/>
        <end position="122"/>
    </location>
</feature>
<proteinExistence type="inferred from homology"/>
<dbReference type="PANTHER" id="PTHR46765:SF1">
    <property type="entry name" value="P-LOOP CONTAINING NUCLEOSIDE TRIPHOSPHATE HYDROLASES SUPERFAMILY PROTEIN"/>
    <property type="match status" value="1"/>
</dbReference>
<dbReference type="OrthoDB" id="2195431at2759"/>
<evidence type="ECO:0000256" key="7">
    <source>
        <dbReference type="ARBA" id="ARBA00023242"/>
    </source>
</evidence>
<keyword evidence="4" id="KW-0547">Nucleotide-binding</keyword>
<evidence type="ECO:0000256" key="5">
    <source>
        <dbReference type="ARBA" id="ARBA00022840"/>
    </source>
</evidence>
<dbReference type="CDD" id="cd18140">
    <property type="entry name" value="HLD_clamp_RFC"/>
    <property type="match status" value="1"/>
</dbReference>
<dbReference type="SUPFAM" id="SSF52540">
    <property type="entry name" value="P-loop containing nucleoside triphosphate hydrolases"/>
    <property type="match status" value="1"/>
</dbReference>
<evidence type="ECO:0000256" key="9">
    <source>
        <dbReference type="ARBA" id="ARBA00043975"/>
    </source>
</evidence>
<protein>
    <recommendedName>
        <fullName evidence="10">Chromosome transmission fidelity protein 18 homolog</fullName>
    </recommendedName>
</protein>
<sequence>MDMDMDIPLPEELELLESNSHFYDDYVDLEPPEPYPEEDEHQPQPQPPLPTPSLDPALFFEIHSNGQKRPRSDGADALTPENVGLSDEKRSRIDDVEPDSDEAWLRYSPPHRETNPDVEEQGRVAEEKIVSRYASHIDGDCIPVTAPSGDRVYAKICRVVGEERSKKLDMKEQSGGLILEPVDILLQRVEQEAFTKALLASSEGQTDITLPERPVVHEQLWVDKYAPSSFPELLSDEQTNREVLLWVKQWDSYVFGSEIRSTSDEVLSALRRHSSIAQHQKHLNSNFLRKNRGPKWHNERFRNSNHLENENSNLQGLQDSWNKKSRLTGLPEQKILLLCGPPGLGKTTLAHIAAKHCGYHAVEVNASDDRSSSTMEAKILDVVQMNSVMADSRPKCLVIDEIDGALNDGKGAVEVLLKMVSAEKKSDMGKENVAKEEQSGKKSSKKGHKTASLSRPVICICNDLYAPALRTLRQVAKVLVFVRPTASRVVSRLKYICNKEGMKTSSIALTALAEYTECDIRSCLNTLQFLNKKNETLSVLEIGSQVVGRKDISRSAFDIWKEVFQRRQMKREIKSNNSSSRKCNEFDLLHSLISNRGDYDLIFDGIHENVLHLNYHDPLMQKTVKCLNSLGVSDMMHQHILHTQHMALLVYLPPSVISVHHLVAQVQKPSIEWPKSYQRYRTMWLEKMESVRSWHYKIPPYISRHMSIKSFVEDLISPLLHILSPPTLRPVALQLLSEREKHDLAQLVSTMVSYAITFKNVKSDPLPIKLRHEAALEASSLSFDPPINDFVGFKDYNSGHCVLALAMKQVLLHEVEKQKILQVSIRRSMYTTDGCIKERLDFVNMETSRAPTTNTNDVPARVEKNIENEKNMLNMGLCNPSTSKISSNLASSENDAAGLKLKSHGHQKKPFRGSSSFFDRFKKLSSKGSQTADIAVKKEVTLERDLRPLLFKFNEGFTNAVKRPVRIRDFLL</sequence>
<dbReference type="GO" id="GO:0007062">
    <property type="term" value="P:sister chromatid cohesion"/>
    <property type="evidence" value="ECO:0000318"/>
    <property type="project" value="GO_Central"/>
</dbReference>
<evidence type="ECO:0000256" key="11">
    <source>
        <dbReference type="SAM" id="MobiDB-lite"/>
    </source>
</evidence>
<dbReference type="SMART" id="SM00382">
    <property type="entry name" value="AAA"/>
    <property type="match status" value="1"/>
</dbReference>
<evidence type="ECO:0000259" key="12">
    <source>
        <dbReference type="SMART" id="SM00382"/>
    </source>
</evidence>
<dbReference type="InterPro" id="IPR003959">
    <property type="entry name" value="ATPase_AAA_core"/>
</dbReference>
<dbReference type="InterPro" id="IPR047854">
    <property type="entry name" value="RFC_lid"/>
</dbReference>
<dbReference type="GO" id="GO:0005524">
    <property type="term" value="F:ATP binding"/>
    <property type="evidence" value="ECO:0007669"/>
    <property type="project" value="UniProtKB-KW"/>
</dbReference>
<feature type="region of interest" description="Disordered" evidence="11">
    <location>
        <begin position="17"/>
        <end position="122"/>
    </location>
</feature>
<keyword evidence="6" id="KW-0238">DNA-binding</keyword>
<dbReference type="Proteomes" id="UP000235220">
    <property type="component" value="Chromosome 7"/>
</dbReference>
<dbReference type="CDD" id="cd00009">
    <property type="entry name" value="AAA"/>
    <property type="match status" value="1"/>
</dbReference>
<evidence type="ECO:0000256" key="1">
    <source>
        <dbReference type="ARBA" id="ARBA00004123"/>
    </source>
</evidence>
<evidence type="ECO:0000256" key="3">
    <source>
        <dbReference type="ARBA" id="ARBA00022705"/>
    </source>
</evidence>
<dbReference type="GO" id="GO:0005634">
    <property type="term" value="C:nucleus"/>
    <property type="evidence" value="ECO:0007669"/>
    <property type="project" value="UniProtKB-SubCell"/>
</dbReference>
<evidence type="ECO:0000256" key="8">
    <source>
        <dbReference type="ARBA" id="ARBA00023306"/>
    </source>
</evidence>
<evidence type="ECO:0000313" key="13">
    <source>
        <dbReference type="Proteomes" id="UP000235220"/>
    </source>
</evidence>
<keyword evidence="13" id="KW-1185">Reference proteome</keyword>
<dbReference type="STRING" id="51240.A0A2I4EAA4"/>
<keyword evidence="5" id="KW-0067">ATP-binding</keyword>
<dbReference type="InterPro" id="IPR003593">
    <property type="entry name" value="AAA+_ATPase"/>
</dbReference>
<comment type="subunit">
    <text evidence="2">Heterotetramer of subunits RFC2, RFC3, RFC4 and RFC5 that can form a complex with RFC1.</text>
</comment>
<dbReference type="RefSeq" id="XP_018816328.1">
    <property type="nucleotide sequence ID" value="XM_018960783.2"/>
</dbReference>
<comment type="subcellular location">
    <subcellularLocation>
        <location evidence="1">Nucleus</location>
    </subcellularLocation>
</comment>
<dbReference type="GeneID" id="108987775"/>
<feature type="region of interest" description="Disordered" evidence="11">
    <location>
        <begin position="427"/>
        <end position="449"/>
    </location>
</feature>
<feature type="compositionally biased region" description="Acidic residues" evidence="11">
    <location>
        <begin position="25"/>
        <end position="40"/>
    </location>
</feature>
<dbReference type="Gramene" id="Jr07_13540_p1">
    <property type="protein sequence ID" value="cds.Jr07_13540_p1"/>
    <property type="gene ID" value="Jr07_13540"/>
</dbReference>
<dbReference type="GO" id="GO:0016887">
    <property type="term" value="F:ATP hydrolysis activity"/>
    <property type="evidence" value="ECO:0007669"/>
    <property type="project" value="InterPro"/>
</dbReference>
<dbReference type="Pfam" id="PF00004">
    <property type="entry name" value="AAA"/>
    <property type="match status" value="1"/>
</dbReference>
<feature type="domain" description="AAA+ ATPase" evidence="12">
    <location>
        <begin position="332"/>
        <end position="485"/>
    </location>
</feature>
<comment type="similarity">
    <text evidence="9">Belongs to the activator 1 small subunits family. CTF18 subfamily.</text>
</comment>
<evidence type="ECO:0000256" key="10">
    <source>
        <dbReference type="ARBA" id="ARBA00069525"/>
    </source>
</evidence>
<dbReference type="GO" id="GO:0006260">
    <property type="term" value="P:DNA replication"/>
    <property type="evidence" value="ECO:0007669"/>
    <property type="project" value="UniProtKB-KW"/>
</dbReference>
<organism evidence="13 14">
    <name type="scientific">Juglans regia</name>
    <name type="common">English walnut</name>
    <dbReference type="NCBI Taxonomy" id="51240"/>
    <lineage>
        <taxon>Eukaryota</taxon>
        <taxon>Viridiplantae</taxon>
        <taxon>Streptophyta</taxon>
        <taxon>Embryophyta</taxon>
        <taxon>Tracheophyta</taxon>
        <taxon>Spermatophyta</taxon>
        <taxon>Magnoliopsida</taxon>
        <taxon>eudicotyledons</taxon>
        <taxon>Gunneridae</taxon>
        <taxon>Pentapetalae</taxon>
        <taxon>rosids</taxon>
        <taxon>fabids</taxon>
        <taxon>Fagales</taxon>
        <taxon>Juglandaceae</taxon>
        <taxon>Juglans</taxon>
    </lineage>
</organism>
<dbReference type="KEGG" id="jre:108987775"/>
<keyword evidence="8" id="KW-0131">Cell cycle</keyword>
<dbReference type="GO" id="GO:0003677">
    <property type="term" value="F:DNA binding"/>
    <property type="evidence" value="ECO:0007669"/>
    <property type="project" value="UniProtKB-KW"/>
</dbReference>
<evidence type="ECO:0000256" key="4">
    <source>
        <dbReference type="ARBA" id="ARBA00022741"/>
    </source>
</evidence>
<reference evidence="14" key="1">
    <citation type="submission" date="2025-08" db="UniProtKB">
        <authorList>
            <consortium name="RefSeq"/>
        </authorList>
    </citation>
    <scope>IDENTIFICATION</scope>
    <source>
        <tissue evidence="14">Leaves</tissue>
    </source>
</reference>
<dbReference type="PANTHER" id="PTHR46765">
    <property type="entry name" value="P-LOOP CONTAINING NUCLEOSIDE TRIPHOSPHATE HYDROLASES SUPERFAMILY PROTEIN"/>
    <property type="match status" value="1"/>
</dbReference>
<feature type="compositionally biased region" description="Basic and acidic residues" evidence="11">
    <location>
        <begin position="427"/>
        <end position="440"/>
    </location>
</feature>
<dbReference type="AlphaFoldDB" id="A0A2I4EAA4"/>
<accession>A0A2I4EAA4</accession>
<gene>
    <name evidence="14" type="primary">LOC108987775</name>
</gene>